<name>A0A7H0IH74_9ACTN</name>
<proteinExistence type="predicted"/>
<gene>
    <name evidence="2" type="ORF">IAG44_23815</name>
</gene>
<reference evidence="2 3" key="1">
    <citation type="submission" date="2020-08" db="EMBL/GenBank/DDBJ databases">
        <title>A novel species.</title>
        <authorList>
            <person name="Gao J."/>
        </authorList>
    </citation>
    <scope>NUCLEOTIDE SEQUENCE [LARGE SCALE GENOMIC DNA]</scope>
    <source>
        <strain evidence="2 3">CRXT-G-22</strain>
    </source>
</reference>
<dbReference type="KEGG" id="sroi:IAG44_23815"/>
<sequence>MLGLLVFSEGVRVRVWVFLVMVVGELSVPVAAEAIGKAHVSATAVVTVPAALCLVTVRALHARHFKVGSGQQAVLPGTAVLVLRRTFLGHGAVLAAGVVGACAVAVGTALSARAGVRVRAGA</sequence>
<keyword evidence="3" id="KW-1185">Reference proteome</keyword>
<feature type="transmembrane region" description="Helical" evidence="1">
    <location>
        <begin position="42"/>
        <end position="60"/>
    </location>
</feature>
<dbReference type="EMBL" id="CP060828">
    <property type="protein sequence ID" value="QNP72140.1"/>
    <property type="molecule type" value="Genomic_DNA"/>
</dbReference>
<dbReference type="RefSeq" id="WP_187749097.1">
    <property type="nucleotide sequence ID" value="NZ_CP060828.1"/>
</dbReference>
<evidence type="ECO:0000313" key="2">
    <source>
        <dbReference type="EMBL" id="QNP72140.1"/>
    </source>
</evidence>
<keyword evidence="1" id="KW-0812">Transmembrane</keyword>
<organism evidence="2 3">
    <name type="scientific">Streptomyces roseirectus</name>
    <dbReference type="NCBI Taxonomy" id="2768066"/>
    <lineage>
        <taxon>Bacteria</taxon>
        <taxon>Bacillati</taxon>
        <taxon>Actinomycetota</taxon>
        <taxon>Actinomycetes</taxon>
        <taxon>Kitasatosporales</taxon>
        <taxon>Streptomycetaceae</taxon>
        <taxon>Streptomyces</taxon>
    </lineage>
</organism>
<dbReference type="AlphaFoldDB" id="A0A7H0IH74"/>
<keyword evidence="1" id="KW-1133">Transmembrane helix</keyword>
<protein>
    <submittedName>
        <fullName evidence="2">Uncharacterized protein</fullName>
    </submittedName>
</protein>
<feature type="transmembrane region" description="Helical" evidence="1">
    <location>
        <begin position="15"/>
        <end position="35"/>
    </location>
</feature>
<dbReference type="Proteomes" id="UP000516052">
    <property type="component" value="Chromosome"/>
</dbReference>
<feature type="transmembrane region" description="Helical" evidence="1">
    <location>
        <begin position="87"/>
        <end position="110"/>
    </location>
</feature>
<evidence type="ECO:0000313" key="3">
    <source>
        <dbReference type="Proteomes" id="UP000516052"/>
    </source>
</evidence>
<evidence type="ECO:0000256" key="1">
    <source>
        <dbReference type="SAM" id="Phobius"/>
    </source>
</evidence>
<keyword evidence="1" id="KW-0472">Membrane</keyword>
<accession>A0A7H0IH74</accession>